<evidence type="ECO:0000256" key="2">
    <source>
        <dbReference type="ARBA" id="ARBA00022729"/>
    </source>
</evidence>
<dbReference type="GO" id="GO:0003796">
    <property type="term" value="F:lysozyme activity"/>
    <property type="evidence" value="ECO:0007669"/>
    <property type="project" value="InterPro"/>
</dbReference>
<comment type="similarity">
    <text evidence="1">Belongs to the glycosyl hydrolase 25 family.</text>
</comment>
<dbReference type="AlphaFoldDB" id="A0A8H4RQ62"/>
<sequence length="909" mass="99620">MLVNPNKVIYLPTAMAVPAPHTSLKRKLPVNAPDRSAKAPKLDRLGQKIERLFNGITTPLENDAARSLFASYIRSQSYESGLIEKLEELLEDIEEARTRTVEPISGPEQSAKSSKLDRLGRKIERLFDSIAANLQDESTRSLFASYIRSQSYESGLIEKLEELIEDIEKARAARTIPAIVDTAGGLAEVTENARATRAVANPTPSVRAIEKANSTPTIFKSGPLVKASGAVEKGNAAPTTIEVFEEGKSTRCMANLMTSSKAIEKWRAVRTTSAVVHSDTAVEAPGNAIAIPTLANSLTSVEVIEKGIATPTVANSTTLNETIEKAKAAFTLANSTSAEVIEKARDPPTAANSITLVEAENKLAEFSNTIEVNRSPKHFSHLINFDTYLKPEVADDSANSYRQAHQGRLIGGRLMEIVQKDILSNVQPDDCFRTIFNALDLLKGMKQIGDMLLDQEIDQVVVEKTMLARVEKASRECLPLNRFIGLCLPRSTVLDFNQDLVQVRKLVAQRRYSAREKREWGPGFLMIPDYVIHERIEYHVSPKVTTHSSFQNRLNATKTLVCIGDCMLEAYKGPHGVDLKNDNSLENLLTDELLRIATLGTDDPKTPEAKPDFLSDVGFKLLHIRQWNGKYRIALSRTGPGGYRKKIAVIIKMQVFKSLPGLVVFAVSAIAFTPRLTMRADNSTGGSKTGFDLSGTPPASFWPCAVQKYQVVAISGYMQGCAVGGEVRPNFVANYHAAKAAGIERIDAYMFPCTGTQPTGVACKSITTQLNEFLAAIDDNGMKISHYWLDIEPSSPPCAAWNMGTTANAALARQWVAALGETGRNWGIYANANTWTDMFASKSTDIGSQLPLWAVQDDFQPGVDTVTRFMEGWTSAVGKQYNEGRFPQVTSIAAASDRESRNGLLWINN</sequence>
<evidence type="ECO:0000313" key="3">
    <source>
        <dbReference type="EMBL" id="KAF4634039.1"/>
    </source>
</evidence>
<dbReference type="GO" id="GO:0007165">
    <property type="term" value="P:signal transduction"/>
    <property type="evidence" value="ECO:0007669"/>
    <property type="project" value="TreeGrafter"/>
</dbReference>
<dbReference type="GO" id="GO:0009253">
    <property type="term" value="P:peptidoglycan catabolic process"/>
    <property type="evidence" value="ECO:0007669"/>
    <property type="project" value="InterPro"/>
</dbReference>
<dbReference type="PANTHER" id="PTHR23208:SF36">
    <property type="entry name" value="LYSOZYME-RELATED"/>
    <property type="match status" value="1"/>
</dbReference>
<dbReference type="Proteomes" id="UP000566819">
    <property type="component" value="Unassembled WGS sequence"/>
</dbReference>
<evidence type="ECO:0000313" key="4">
    <source>
        <dbReference type="Proteomes" id="UP000566819"/>
    </source>
</evidence>
<dbReference type="InterPro" id="IPR017853">
    <property type="entry name" value="GH"/>
</dbReference>
<keyword evidence="4" id="KW-1185">Reference proteome</keyword>
<comment type="caution">
    <text evidence="3">The sequence shown here is derived from an EMBL/GenBank/DDBJ whole genome shotgun (WGS) entry which is preliminary data.</text>
</comment>
<organism evidence="3 4">
    <name type="scientific">Cudoniella acicularis</name>
    <dbReference type="NCBI Taxonomy" id="354080"/>
    <lineage>
        <taxon>Eukaryota</taxon>
        <taxon>Fungi</taxon>
        <taxon>Dikarya</taxon>
        <taxon>Ascomycota</taxon>
        <taxon>Pezizomycotina</taxon>
        <taxon>Leotiomycetes</taxon>
        <taxon>Helotiales</taxon>
        <taxon>Tricladiaceae</taxon>
        <taxon>Cudoniella</taxon>
    </lineage>
</organism>
<proteinExistence type="inferred from homology"/>
<dbReference type="InterPro" id="IPR002053">
    <property type="entry name" value="Glyco_hydro_25"/>
</dbReference>
<reference evidence="3 4" key="1">
    <citation type="submission" date="2020-03" db="EMBL/GenBank/DDBJ databases">
        <title>Draft Genome Sequence of Cudoniella acicularis.</title>
        <authorList>
            <person name="Buettner E."/>
            <person name="Kellner H."/>
        </authorList>
    </citation>
    <scope>NUCLEOTIDE SEQUENCE [LARGE SCALE GENOMIC DNA]</scope>
    <source>
        <strain evidence="3 4">DSM 108380</strain>
    </source>
</reference>
<dbReference type="GO" id="GO:0016998">
    <property type="term" value="P:cell wall macromolecule catabolic process"/>
    <property type="evidence" value="ECO:0007669"/>
    <property type="project" value="InterPro"/>
</dbReference>
<keyword evidence="2" id="KW-0732">Signal</keyword>
<dbReference type="PANTHER" id="PTHR23208">
    <property type="entry name" value="LYSOZYME PROTEIN"/>
    <property type="match status" value="1"/>
</dbReference>
<protein>
    <submittedName>
        <fullName evidence="3">Uncharacterized protein</fullName>
    </submittedName>
</protein>
<dbReference type="PROSITE" id="PS51904">
    <property type="entry name" value="GLYCOSYL_HYDROL_F25_2"/>
    <property type="match status" value="1"/>
</dbReference>
<name>A0A8H4RQ62_9HELO</name>
<dbReference type="SUPFAM" id="SSF51445">
    <property type="entry name" value="(Trans)glycosidases"/>
    <property type="match status" value="1"/>
</dbReference>
<evidence type="ECO:0000256" key="1">
    <source>
        <dbReference type="ARBA" id="ARBA00010646"/>
    </source>
</evidence>
<accession>A0A8H4RQ62</accession>
<gene>
    <name evidence="3" type="ORF">G7Y89_g4079</name>
</gene>
<dbReference type="Gene3D" id="3.20.20.80">
    <property type="entry name" value="Glycosidases"/>
    <property type="match status" value="1"/>
</dbReference>
<dbReference type="OrthoDB" id="2251794at2759"/>
<dbReference type="InterPro" id="IPR051595">
    <property type="entry name" value="GH25_Enzymes"/>
</dbReference>
<dbReference type="EMBL" id="JAAMPI010000213">
    <property type="protein sequence ID" value="KAF4634039.1"/>
    <property type="molecule type" value="Genomic_DNA"/>
</dbReference>